<dbReference type="InterPro" id="IPR050109">
    <property type="entry name" value="HTH-type_TetR-like_transc_reg"/>
</dbReference>
<dbReference type="SUPFAM" id="SSF48498">
    <property type="entry name" value="Tetracyclin repressor-like, C-terminal domain"/>
    <property type="match status" value="1"/>
</dbReference>
<dbReference type="InterPro" id="IPR036271">
    <property type="entry name" value="Tet_transcr_reg_TetR-rel_C_sf"/>
</dbReference>
<dbReference type="PROSITE" id="PS50977">
    <property type="entry name" value="HTH_TETR_2"/>
    <property type="match status" value="1"/>
</dbReference>
<feature type="domain" description="HTH tetR-type" evidence="3">
    <location>
        <begin position="4"/>
        <end position="64"/>
    </location>
</feature>
<dbReference type="PANTHER" id="PTHR30055:SF200">
    <property type="entry name" value="HTH-TYPE TRANSCRIPTIONAL REPRESSOR BDCR"/>
    <property type="match status" value="1"/>
</dbReference>
<dbReference type="Pfam" id="PF17932">
    <property type="entry name" value="TetR_C_24"/>
    <property type="match status" value="1"/>
</dbReference>
<sequence length="232" mass="24861">MAAVTTGDRVRGAAVRLFAEKGFHGTGIRDLAQAAGLSSASLYHYMGTKEELLAVIMRECLERLLDGAAKATEGVADPRERLGRLVALHVMSHALRPDETRVVDNELRALSPAAQEPVVRLRDAYERLWASAIADGIAGGVFTADEPSITRLALLEMCNGVSRWYSPRGPLTLEALAAEYARLALRALESTGNGPDPDLRYCRAVVADVWNTPNPHAAPCSDGITGGRSKGD</sequence>
<gene>
    <name evidence="4" type="ORF">JOM49_000484</name>
</gene>
<keyword evidence="1 2" id="KW-0238">DNA-binding</keyword>
<dbReference type="EMBL" id="JAGGMS010000001">
    <property type="protein sequence ID" value="MBP2178958.1"/>
    <property type="molecule type" value="Genomic_DNA"/>
</dbReference>
<evidence type="ECO:0000259" key="3">
    <source>
        <dbReference type="PROSITE" id="PS50977"/>
    </source>
</evidence>
<protein>
    <submittedName>
        <fullName evidence="4">AcrR family transcriptional regulator</fullName>
    </submittedName>
</protein>
<dbReference type="Gene3D" id="1.10.10.60">
    <property type="entry name" value="Homeodomain-like"/>
    <property type="match status" value="1"/>
</dbReference>
<reference evidence="4 5" key="1">
    <citation type="submission" date="2021-03" db="EMBL/GenBank/DDBJ databases">
        <title>Sequencing the genomes of 1000 actinobacteria strains.</title>
        <authorList>
            <person name="Klenk H.-P."/>
        </authorList>
    </citation>
    <scope>NUCLEOTIDE SEQUENCE [LARGE SCALE GENOMIC DNA]</scope>
    <source>
        <strain evidence="4 5">DSM 45510</strain>
    </source>
</reference>
<feature type="DNA-binding region" description="H-T-H motif" evidence="2">
    <location>
        <begin position="27"/>
        <end position="46"/>
    </location>
</feature>
<evidence type="ECO:0000256" key="1">
    <source>
        <dbReference type="ARBA" id="ARBA00023125"/>
    </source>
</evidence>
<evidence type="ECO:0000256" key="2">
    <source>
        <dbReference type="PROSITE-ProRule" id="PRU00335"/>
    </source>
</evidence>
<keyword evidence="5" id="KW-1185">Reference proteome</keyword>
<dbReference type="InterPro" id="IPR009057">
    <property type="entry name" value="Homeodomain-like_sf"/>
</dbReference>
<dbReference type="InterPro" id="IPR001647">
    <property type="entry name" value="HTH_TetR"/>
</dbReference>
<comment type="caution">
    <text evidence="4">The sequence shown here is derived from an EMBL/GenBank/DDBJ whole genome shotgun (WGS) entry which is preliminary data.</text>
</comment>
<dbReference type="Gene3D" id="1.10.357.10">
    <property type="entry name" value="Tetracycline Repressor, domain 2"/>
    <property type="match status" value="1"/>
</dbReference>
<dbReference type="PANTHER" id="PTHR30055">
    <property type="entry name" value="HTH-TYPE TRANSCRIPTIONAL REGULATOR RUTR"/>
    <property type="match status" value="1"/>
</dbReference>
<organism evidence="4 5">
    <name type="scientific">Amycolatopsis magusensis</name>
    <dbReference type="NCBI Taxonomy" id="882444"/>
    <lineage>
        <taxon>Bacteria</taxon>
        <taxon>Bacillati</taxon>
        <taxon>Actinomycetota</taxon>
        <taxon>Actinomycetes</taxon>
        <taxon>Pseudonocardiales</taxon>
        <taxon>Pseudonocardiaceae</taxon>
        <taxon>Amycolatopsis</taxon>
    </lineage>
</organism>
<name>A0ABS4PJC3_9PSEU</name>
<dbReference type="PRINTS" id="PR00455">
    <property type="entry name" value="HTHTETR"/>
</dbReference>
<accession>A0ABS4PJC3</accession>
<evidence type="ECO:0000313" key="5">
    <source>
        <dbReference type="Proteomes" id="UP000741013"/>
    </source>
</evidence>
<dbReference type="Pfam" id="PF00440">
    <property type="entry name" value="TetR_N"/>
    <property type="match status" value="1"/>
</dbReference>
<evidence type="ECO:0000313" key="4">
    <source>
        <dbReference type="EMBL" id="MBP2178958.1"/>
    </source>
</evidence>
<dbReference type="InterPro" id="IPR041490">
    <property type="entry name" value="KstR2_TetR_C"/>
</dbReference>
<proteinExistence type="predicted"/>
<dbReference type="SUPFAM" id="SSF46689">
    <property type="entry name" value="Homeodomain-like"/>
    <property type="match status" value="1"/>
</dbReference>
<dbReference type="Proteomes" id="UP000741013">
    <property type="component" value="Unassembled WGS sequence"/>
</dbReference>